<comment type="cofactor">
    <cofactor evidence="1">
        <name>Mg(2+)</name>
        <dbReference type="ChEBI" id="CHEBI:18420"/>
    </cofactor>
</comment>
<dbReference type="SUPFAM" id="SSF53335">
    <property type="entry name" value="S-adenosyl-L-methionine-dependent methyltransferases"/>
    <property type="match status" value="1"/>
</dbReference>
<dbReference type="AlphaFoldDB" id="A0A9X0L5N6"/>
<dbReference type="CDD" id="cd02440">
    <property type="entry name" value="AdoMet_MTases"/>
    <property type="match status" value="1"/>
</dbReference>
<evidence type="ECO:0000256" key="6">
    <source>
        <dbReference type="ARBA" id="ARBA00022691"/>
    </source>
</evidence>
<dbReference type="EC" id="2.1.1.386" evidence="11"/>
<dbReference type="GO" id="GO:0046872">
    <property type="term" value="F:metal ion binding"/>
    <property type="evidence" value="ECO:0007669"/>
    <property type="project" value="UniProtKB-KW"/>
</dbReference>
<dbReference type="InterPro" id="IPR024026">
    <property type="entry name" value="3'-RNA_MeTfrase_Hen1_bac"/>
</dbReference>
<protein>
    <recommendedName>
        <fullName evidence="3">Small RNA 2'-O-methyltransferase</fullName>
        <ecNumber evidence="11">2.1.1.386</ecNumber>
    </recommendedName>
</protein>
<dbReference type="NCBIfam" id="TIGR04074">
    <property type="entry name" value="bacter_Hen1"/>
    <property type="match status" value="1"/>
</dbReference>
<keyword evidence="9" id="KW-0694">RNA-binding</keyword>
<dbReference type="GO" id="GO:0001510">
    <property type="term" value="P:RNA methylation"/>
    <property type="evidence" value="ECO:0007669"/>
    <property type="project" value="InterPro"/>
</dbReference>
<comment type="caution">
    <text evidence="16">The sequence shown here is derived from an EMBL/GenBank/DDBJ whole genome shotgun (WGS) entry which is preliminary data.</text>
</comment>
<proteinExistence type="inferred from homology"/>
<dbReference type="Pfam" id="PF08242">
    <property type="entry name" value="Methyltransf_12"/>
    <property type="match status" value="1"/>
</dbReference>
<keyword evidence="8" id="KW-0460">Magnesium</keyword>
<dbReference type="Gene3D" id="3.30.1610.20">
    <property type="entry name" value="Hen1, N-terminal domain"/>
    <property type="match status" value="1"/>
</dbReference>
<evidence type="ECO:0000256" key="12">
    <source>
        <dbReference type="ARBA" id="ARBA00048418"/>
    </source>
</evidence>
<evidence type="ECO:0000259" key="15">
    <source>
        <dbReference type="Pfam" id="PF12623"/>
    </source>
</evidence>
<name>A0A9X0L5N6_SOLP1</name>
<keyword evidence="10" id="KW-0943">RNA-mediated gene silencing</keyword>
<dbReference type="GO" id="GO:0003723">
    <property type="term" value="F:RNA binding"/>
    <property type="evidence" value="ECO:0007669"/>
    <property type="project" value="UniProtKB-KW"/>
</dbReference>
<reference evidence="16 17" key="1">
    <citation type="submission" date="2015-11" db="EMBL/GenBank/DDBJ databases">
        <title>Solirubrum puertoriconensis gen. nov. an environmental bacteria isolated in Puerto Rico.</title>
        <authorList>
            <person name="Cuebas-Irizarry M.F."/>
            <person name="Montalvo-Rodriguez R."/>
        </authorList>
    </citation>
    <scope>NUCLEOTIDE SEQUENCE [LARGE SCALE GENOMIC DNA]</scope>
    <source>
        <strain evidence="16 17">MC1A</strain>
    </source>
</reference>
<evidence type="ECO:0000256" key="8">
    <source>
        <dbReference type="ARBA" id="ARBA00022842"/>
    </source>
</evidence>
<evidence type="ECO:0000256" key="11">
    <source>
        <dbReference type="ARBA" id="ARBA00035025"/>
    </source>
</evidence>
<dbReference type="InterPro" id="IPR013217">
    <property type="entry name" value="Methyltransf_12"/>
</dbReference>
<feature type="domain" description="Methyltransferase type 12" evidence="14">
    <location>
        <begin position="309"/>
        <end position="393"/>
    </location>
</feature>
<dbReference type="GO" id="GO:0031047">
    <property type="term" value="P:regulatory ncRNA-mediated gene silencing"/>
    <property type="evidence" value="ECO:0007669"/>
    <property type="project" value="UniProtKB-KW"/>
</dbReference>
<dbReference type="InterPro" id="IPR038546">
    <property type="entry name" value="Hen1_N_sf"/>
</dbReference>
<dbReference type="PANTHER" id="PTHR21404">
    <property type="entry name" value="HEN1"/>
    <property type="match status" value="1"/>
</dbReference>
<evidence type="ECO:0000259" key="14">
    <source>
        <dbReference type="Pfam" id="PF08242"/>
    </source>
</evidence>
<feature type="region of interest" description="Disordered" evidence="13">
    <location>
        <begin position="465"/>
        <end position="489"/>
    </location>
</feature>
<feature type="domain" description="Hen1 N-terminal" evidence="15">
    <location>
        <begin position="1"/>
        <end position="242"/>
    </location>
</feature>
<evidence type="ECO:0000256" key="7">
    <source>
        <dbReference type="ARBA" id="ARBA00022723"/>
    </source>
</evidence>
<evidence type="ECO:0000256" key="3">
    <source>
        <dbReference type="ARBA" id="ARBA00021330"/>
    </source>
</evidence>
<dbReference type="GO" id="GO:0090486">
    <property type="term" value="F:small RNA 2'-O-methyltransferase activity"/>
    <property type="evidence" value="ECO:0007669"/>
    <property type="project" value="UniProtKB-EC"/>
</dbReference>
<keyword evidence="17" id="KW-1185">Reference proteome</keyword>
<dbReference type="Proteomes" id="UP000054223">
    <property type="component" value="Unassembled WGS sequence"/>
</dbReference>
<evidence type="ECO:0000256" key="4">
    <source>
        <dbReference type="ARBA" id="ARBA00022603"/>
    </source>
</evidence>
<keyword evidence="7" id="KW-0479">Metal-binding</keyword>
<evidence type="ECO:0000256" key="9">
    <source>
        <dbReference type="ARBA" id="ARBA00022884"/>
    </source>
</evidence>
<sequence>MLLTITTTRQPATDLGYLLHKNPARMQAVELAYGRAHIFYPEATAERCTVALLLDIDPVSLVRNRRGPAGEGFALEQYVNDRPYVASSFLSVAIAKAFNTALNGTCKDRPELPEQQWPFEATVAVVPAPSAELLRRMFEPLGYSVQLQDYPLEPNLPEWGPSRYYTLQLRHPAVCLRDLLSHLYVLIPVLDNDKHYWVGEHEVEKLLSKGGDWLPRHPEREFITRRYLLNLAAYTRPALERLLDGDTSTNVELDAAGVELRSSGDGATLALGALASSPEQPTTEKRNLHDMRLEHVAAEIGRLGAKRVLDLGCGEGKLLRLLLQNRTIEYVLGMDVSYQALTRAQQRLGLPDMAPRQRQRLDLIQGSLLYHDPRLSGFDAAAVVEVIEHLDEGRLNSFEQVVFGKAKPGVVFVTTPNVSYNQKFEKLHAGEFRHADHRFEWTRAEFEAWAAGVAERNGYSVQIGPLGPEDPEVGAPSQLATFHRADQQP</sequence>
<evidence type="ECO:0000256" key="10">
    <source>
        <dbReference type="ARBA" id="ARBA00023158"/>
    </source>
</evidence>
<evidence type="ECO:0000256" key="1">
    <source>
        <dbReference type="ARBA" id="ARBA00001946"/>
    </source>
</evidence>
<keyword evidence="5" id="KW-0808">Transferase</keyword>
<dbReference type="PANTHER" id="PTHR21404:SF3">
    <property type="entry name" value="SMALL RNA 2'-O-METHYLTRANSFERASE"/>
    <property type="match status" value="1"/>
</dbReference>
<dbReference type="Pfam" id="PF12623">
    <property type="entry name" value="Hen1_L"/>
    <property type="match status" value="1"/>
</dbReference>
<dbReference type="Gene3D" id="3.40.50.150">
    <property type="entry name" value="Vaccinia Virus protein VP39"/>
    <property type="match status" value="1"/>
</dbReference>
<keyword evidence="6" id="KW-0949">S-adenosyl-L-methionine</keyword>
<comment type="catalytic activity">
    <reaction evidence="12">
        <text>small RNA 3'-end nucleotide + S-adenosyl-L-methionine = small RNA 3'-end 2'-O-methylnucleotide + S-adenosyl-L-homocysteine + H(+)</text>
        <dbReference type="Rhea" id="RHEA:37887"/>
        <dbReference type="Rhea" id="RHEA-COMP:10415"/>
        <dbReference type="Rhea" id="RHEA-COMP:10416"/>
        <dbReference type="ChEBI" id="CHEBI:15378"/>
        <dbReference type="ChEBI" id="CHEBI:57856"/>
        <dbReference type="ChEBI" id="CHEBI:59789"/>
        <dbReference type="ChEBI" id="CHEBI:74896"/>
        <dbReference type="ChEBI" id="CHEBI:74898"/>
        <dbReference type="EC" id="2.1.1.386"/>
    </reaction>
</comment>
<dbReference type="InterPro" id="IPR029063">
    <property type="entry name" value="SAM-dependent_MTases_sf"/>
</dbReference>
<organism evidence="16 17">
    <name type="scientific">Solirubrum puertoriconensis</name>
    <dbReference type="NCBI Taxonomy" id="1751427"/>
    <lineage>
        <taxon>Bacteria</taxon>
        <taxon>Pseudomonadati</taxon>
        <taxon>Bacteroidota</taxon>
        <taxon>Cytophagia</taxon>
        <taxon>Cytophagales</taxon>
    </lineage>
</organism>
<gene>
    <name evidence="16" type="ORF">ASU33_11705</name>
</gene>
<comment type="similarity">
    <text evidence="2">Belongs to the methyltransferase superfamily. HEN1 family.</text>
</comment>
<evidence type="ECO:0000256" key="5">
    <source>
        <dbReference type="ARBA" id="ARBA00022679"/>
    </source>
</evidence>
<evidence type="ECO:0000313" key="17">
    <source>
        <dbReference type="Proteomes" id="UP000054223"/>
    </source>
</evidence>
<evidence type="ECO:0000313" key="16">
    <source>
        <dbReference type="EMBL" id="KUG08790.1"/>
    </source>
</evidence>
<dbReference type="OrthoDB" id="626362at2"/>
<evidence type="ECO:0000256" key="13">
    <source>
        <dbReference type="SAM" id="MobiDB-lite"/>
    </source>
</evidence>
<dbReference type="EMBL" id="LNAL01000006">
    <property type="protein sequence ID" value="KUG08790.1"/>
    <property type="molecule type" value="Genomic_DNA"/>
</dbReference>
<keyword evidence="4" id="KW-0489">Methyltransferase</keyword>
<dbReference type="InterPro" id="IPR024740">
    <property type="entry name" value="Hen1_N"/>
</dbReference>
<evidence type="ECO:0000256" key="2">
    <source>
        <dbReference type="ARBA" id="ARBA00009026"/>
    </source>
</evidence>
<dbReference type="InterPro" id="IPR026610">
    <property type="entry name" value="Hen1"/>
</dbReference>
<accession>A0A9X0L5N6</accession>
<dbReference type="RefSeq" id="WP_059070595.1">
    <property type="nucleotide sequence ID" value="NZ_LNAL01000006.1"/>
</dbReference>